<dbReference type="RefSeq" id="XP_020643577.2">
    <property type="nucleotide sequence ID" value="XM_020787918.2"/>
</dbReference>
<keyword evidence="1" id="KW-0472">Membrane</keyword>
<dbReference type="GeneID" id="110076070"/>
<dbReference type="Gene3D" id="2.60.40.10">
    <property type="entry name" value="Immunoglobulins"/>
    <property type="match status" value="1"/>
</dbReference>
<dbReference type="GO" id="GO:0050861">
    <property type="term" value="P:positive regulation of B cell receptor signaling pathway"/>
    <property type="evidence" value="ECO:0007669"/>
    <property type="project" value="InterPro"/>
</dbReference>
<feature type="chain" id="PRO_5046729115" evidence="2">
    <location>
        <begin position="20"/>
        <end position="258"/>
    </location>
</feature>
<dbReference type="GO" id="GO:0045121">
    <property type="term" value="C:membrane raft"/>
    <property type="evidence" value="ECO:0007669"/>
    <property type="project" value="TreeGrafter"/>
</dbReference>
<dbReference type="InterPro" id="IPR057883">
    <property type="entry name" value="Ig_NFAM1"/>
</dbReference>
<dbReference type="PANTHER" id="PTHR35680">
    <property type="entry name" value="NFAT ACTIVATION MOLECULE 1"/>
    <property type="match status" value="1"/>
</dbReference>
<keyword evidence="1" id="KW-1133">Transmembrane helix</keyword>
<dbReference type="FunCoup" id="A0A6J0T4Y0">
    <property type="interactions" value="1"/>
</dbReference>
<dbReference type="AlphaFoldDB" id="A0A6J0T4Y0"/>
<dbReference type="Proteomes" id="UP001652642">
    <property type="component" value="Chromosome 5"/>
</dbReference>
<dbReference type="InParanoid" id="A0A6J0T4Y0"/>
<gene>
    <name evidence="5" type="primary">NFAM1</name>
</gene>
<protein>
    <submittedName>
        <fullName evidence="5">NFAT activation molecule 1</fullName>
    </submittedName>
</protein>
<dbReference type="GO" id="GO:0050853">
    <property type="term" value="P:B cell receptor signaling pathway"/>
    <property type="evidence" value="ECO:0007669"/>
    <property type="project" value="TreeGrafter"/>
</dbReference>
<dbReference type="GO" id="GO:0045577">
    <property type="term" value="P:regulation of B cell differentiation"/>
    <property type="evidence" value="ECO:0007669"/>
    <property type="project" value="InterPro"/>
</dbReference>
<accession>A0A6J0T4Y0</accession>
<organism evidence="4 5">
    <name type="scientific">Pogona vitticeps</name>
    <name type="common">central bearded dragon</name>
    <dbReference type="NCBI Taxonomy" id="103695"/>
    <lineage>
        <taxon>Eukaryota</taxon>
        <taxon>Metazoa</taxon>
        <taxon>Chordata</taxon>
        <taxon>Craniata</taxon>
        <taxon>Vertebrata</taxon>
        <taxon>Euteleostomi</taxon>
        <taxon>Lepidosauria</taxon>
        <taxon>Squamata</taxon>
        <taxon>Bifurcata</taxon>
        <taxon>Unidentata</taxon>
        <taxon>Episquamata</taxon>
        <taxon>Toxicofera</taxon>
        <taxon>Iguania</taxon>
        <taxon>Acrodonta</taxon>
        <taxon>Agamidae</taxon>
        <taxon>Amphibolurinae</taxon>
        <taxon>Pogona</taxon>
    </lineage>
</organism>
<dbReference type="GO" id="GO:0001819">
    <property type="term" value="P:positive regulation of cytokine production"/>
    <property type="evidence" value="ECO:0007669"/>
    <property type="project" value="InterPro"/>
</dbReference>
<keyword evidence="4" id="KW-1185">Reference proteome</keyword>
<keyword evidence="1" id="KW-0812">Transmembrane</keyword>
<proteinExistence type="predicted"/>
<keyword evidence="2" id="KW-0732">Signal</keyword>
<dbReference type="Pfam" id="PF25830">
    <property type="entry name" value="Ig_NFAM1"/>
    <property type="match status" value="1"/>
</dbReference>
<reference evidence="5" key="1">
    <citation type="submission" date="2025-08" db="UniProtKB">
        <authorList>
            <consortium name="RefSeq"/>
        </authorList>
    </citation>
    <scope>IDENTIFICATION</scope>
</reference>
<evidence type="ECO:0000313" key="5">
    <source>
        <dbReference type="RefSeq" id="XP_020643577.2"/>
    </source>
</evidence>
<evidence type="ECO:0000313" key="4">
    <source>
        <dbReference type="Proteomes" id="UP001652642"/>
    </source>
</evidence>
<dbReference type="PANTHER" id="PTHR35680:SF1">
    <property type="entry name" value="NFAT ACTIVATION MOLECULE 1"/>
    <property type="match status" value="1"/>
</dbReference>
<dbReference type="GO" id="GO:0004888">
    <property type="term" value="F:transmembrane signaling receptor activity"/>
    <property type="evidence" value="ECO:0007669"/>
    <property type="project" value="InterPro"/>
</dbReference>
<dbReference type="InterPro" id="IPR033549">
    <property type="entry name" value="NFAM1"/>
</dbReference>
<feature type="domain" description="NFAM1 Ig-like" evidence="3">
    <location>
        <begin position="30"/>
        <end position="132"/>
    </location>
</feature>
<feature type="signal peptide" evidence="2">
    <location>
        <begin position="1"/>
        <end position="19"/>
    </location>
</feature>
<dbReference type="CTD" id="150372"/>
<name>A0A6J0T4Y0_9SAUR</name>
<feature type="transmembrane region" description="Helical" evidence="1">
    <location>
        <begin position="145"/>
        <end position="167"/>
    </location>
</feature>
<evidence type="ECO:0000256" key="2">
    <source>
        <dbReference type="SAM" id="SignalP"/>
    </source>
</evidence>
<dbReference type="OrthoDB" id="9898104at2759"/>
<dbReference type="KEGG" id="pvt:110076070"/>
<evidence type="ECO:0000256" key="1">
    <source>
        <dbReference type="SAM" id="Phobius"/>
    </source>
</evidence>
<sequence length="258" mass="29928">MAFGLYFFILLLWTFQCKAGSLNVQDESLIRIGFGNEPIITNCTATMACKPEYADFEIYYYRIDQEGNKITVQHKLYTQQIPSGCNVNRTWTKNYRLRIEPIDHTSVTGTYYCEVKWKSSTVRGNGTFILFRDRGYIEPSDTLQMILITIIIILAILTIVGTILLLWKRKMVWPWKSRVKKCPDQNPVTQHASSHLELPDPMYTDLEPHPSHIYLTFEKNANSPSHKKMPIAKMCQQETQGGIQDIYENNITDLYENI</sequence>
<dbReference type="InterPro" id="IPR013783">
    <property type="entry name" value="Ig-like_fold"/>
</dbReference>
<evidence type="ECO:0000259" key="3">
    <source>
        <dbReference type="Pfam" id="PF25830"/>
    </source>
</evidence>